<feature type="compositionally biased region" description="Basic residues" evidence="1">
    <location>
        <begin position="422"/>
        <end position="432"/>
    </location>
</feature>
<dbReference type="Proteomes" id="UP000217790">
    <property type="component" value="Unassembled WGS sequence"/>
</dbReference>
<name>A0A2H3EC63_ARMGA</name>
<dbReference type="EMBL" id="KZ293648">
    <property type="protein sequence ID" value="PBK98093.1"/>
    <property type="molecule type" value="Genomic_DNA"/>
</dbReference>
<evidence type="ECO:0000313" key="3">
    <source>
        <dbReference type="Proteomes" id="UP000217790"/>
    </source>
</evidence>
<keyword evidence="3" id="KW-1185">Reference proteome</keyword>
<protein>
    <recommendedName>
        <fullName evidence="4">BTB domain-containing protein</fullName>
    </recommendedName>
</protein>
<feature type="compositionally biased region" description="Low complexity" evidence="1">
    <location>
        <begin position="57"/>
        <end position="75"/>
    </location>
</feature>
<dbReference type="InParanoid" id="A0A2H3EC63"/>
<dbReference type="OrthoDB" id="6359816at2759"/>
<dbReference type="OMA" id="WERMIDM"/>
<proteinExistence type="predicted"/>
<dbReference type="AlphaFoldDB" id="A0A2H3EC63"/>
<evidence type="ECO:0008006" key="4">
    <source>
        <dbReference type="Google" id="ProtNLM"/>
    </source>
</evidence>
<feature type="region of interest" description="Disordered" evidence="1">
    <location>
        <begin position="416"/>
        <end position="437"/>
    </location>
</feature>
<feature type="compositionally biased region" description="Polar residues" evidence="1">
    <location>
        <begin position="23"/>
        <end position="44"/>
    </location>
</feature>
<gene>
    <name evidence="2" type="ORF">ARMGADRAFT_1060060</name>
</gene>
<evidence type="ECO:0000256" key="1">
    <source>
        <dbReference type="SAM" id="MobiDB-lite"/>
    </source>
</evidence>
<evidence type="ECO:0000313" key="2">
    <source>
        <dbReference type="EMBL" id="PBK98093.1"/>
    </source>
</evidence>
<reference evidence="3" key="1">
    <citation type="journal article" date="2017" name="Nat. Ecol. Evol.">
        <title>Genome expansion and lineage-specific genetic innovations in the forest pathogenic fungi Armillaria.</title>
        <authorList>
            <person name="Sipos G."/>
            <person name="Prasanna A.N."/>
            <person name="Walter M.C."/>
            <person name="O'Connor E."/>
            <person name="Balint B."/>
            <person name="Krizsan K."/>
            <person name="Kiss B."/>
            <person name="Hess J."/>
            <person name="Varga T."/>
            <person name="Slot J."/>
            <person name="Riley R."/>
            <person name="Boka B."/>
            <person name="Rigling D."/>
            <person name="Barry K."/>
            <person name="Lee J."/>
            <person name="Mihaltcheva S."/>
            <person name="LaButti K."/>
            <person name="Lipzen A."/>
            <person name="Waldron R."/>
            <person name="Moloney N.M."/>
            <person name="Sperisen C."/>
            <person name="Kredics L."/>
            <person name="Vagvoelgyi C."/>
            <person name="Patrignani A."/>
            <person name="Fitzpatrick D."/>
            <person name="Nagy I."/>
            <person name="Doyle S."/>
            <person name="Anderson J.B."/>
            <person name="Grigoriev I.V."/>
            <person name="Gueldener U."/>
            <person name="Muensterkoetter M."/>
            <person name="Nagy L.G."/>
        </authorList>
    </citation>
    <scope>NUCLEOTIDE SEQUENCE [LARGE SCALE GENOMIC DNA]</scope>
    <source>
        <strain evidence="3">Ar21-2</strain>
    </source>
</reference>
<accession>A0A2H3EC63</accession>
<dbReference type="STRING" id="47427.A0A2H3EC63"/>
<feature type="region of interest" description="Disordered" evidence="1">
    <location>
        <begin position="1"/>
        <end position="92"/>
    </location>
</feature>
<sequence length="633" mass="69574">MMSWSIRDPPSPISVPSLEPEGTCSSKPSSPKANTPNLSPTPETCSPPRSAPPSPIPETCSPPRSAPRPSLSPMSGMYSPTPATYSPPHPSPHLFLPPTITLDLVGQEQWSTNPLQIKSTFTILGEPDFRLLSSPACGMGWSFNLDLRPATTSISRKGKKSSEGKRKTKRSIVTDPSVVAVHASLQPGPAGFPPGSYSIRASFRKEGCVLAVLEDVQEDCPFQKQSTMSLGRCNIPLPLGEIFIDLVITLSFSDSEPFSEVPRTVSASMSKAIRATLDGEFPVDVKFMLFSRKYGETSVCDRRPIYASRNILKGRNPFLDSYMKGSRDSDDLPSPDVYQYPYDEDSDLESDLEDLLCDVPEISDVTVREPRPDSLSCPLSPVNITELDTMPPESCSGKLSPMASIFDVEDDSDESSQLSIRSYKKATTKRPPSHTSIDSQCFEMSDSICMSAYEKAVSPTCDVVDETTGRCAEEYQADKVESQEKASGSLPHLALINDVAFRTFRALIVYMYTKEVTFIPLKSSGGRSYNIGDACSPKSMYRLAVKGSHEGLKKHAFDNLRSQLGPKNIITEIFSKFTKDYSEIFDMELTVLLNHFANPAVRDEWERMIDMVASGLLPHGADILKKVTRALHT</sequence>
<organism evidence="2 3">
    <name type="scientific">Armillaria gallica</name>
    <name type="common">Bulbous honey fungus</name>
    <name type="synonym">Armillaria bulbosa</name>
    <dbReference type="NCBI Taxonomy" id="47427"/>
    <lineage>
        <taxon>Eukaryota</taxon>
        <taxon>Fungi</taxon>
        <taxon>Dikarya</taxon>
        <taxon>Basidiomycota</taxon>
        <taxon>Agaricomycotina</taxon>
        <taxon>Agaricomycetes</taxon>
        <taxon>Agaricomycetidae</taxon>
        <taxon>Agaricales</taxon>
        <taxon>Marasmiineae</taxon>
        <taxon>Physalacriaceae</taxon>
        <taxon>Armillaria</taxon>
    </lineage>
</organism>